<comment type="caution">
    <text evidence="3">The sequence shown here is derived from an EMBL/GenBank/DDBJ whole genome shotgun (WGS) entry which is preliminary data.</text>
</comment>
<gene>
    <name evidence="3" type="ORF">GCM10010529_28820</name>
</gene>
<feature type="domain" description="DUF1648" evidence="2">
    <location>
        <begin position="46"/>
        <end position="87"/>
    </location>
</feature>
<feature type="transmembrane region" description="Helical" evidence="1">
    <location>
        <begin position="80"/>
        <end position="99"/>
    </location>
</feature>
<accession>A0ABP6M3P0</accession>
<organism evidence="3 4">
    <name type="scientific">Nesterenkonia aethiopica</name>
    <dbReference type="NCBI Taxonomy" id="269144"/>
    <lineage>
        <taxon>Bacteria</taxon>
        <taxon>Bacillati</taxon>
        <taxon>Actinomycetota</taxon>
        <taxon>Actinomycetes</taxon>
        <taxon>Micrococcales</taxon>
        <taxon>Micrococcaceae</taxon>
        <taxon>Nesterenkonia</taxon>
    </lineage>
</organism>
<feature type="transmembrane region" description="Helical" evidence="1">
    <location>
        <begin position="150"/>
        <end position="170"/>
    </location>
</feature>
<feature type="transmembrane region" description="Helical" evidence="1">
    <location>
        <begin position="37"/>
        <end position="55"/>
    </location>
</feature>
<evidence type="ECO:0000313" key="4">
    <source>
        <dbReference type="Proteomes" id="UP001500236"/>
    </source>
</evidence>
<keyword evidence="1" id="KW-0812">Transmembrane</keyword>
<sequence length="175" mass="19153">MGDAETSRAQAPEVYGGWQDRPEPDYELGSGWRTLRWASVVVGAVPMLLIGWRALEEPGQVPVHFAMDGSVTRMGSPWELFLAPVLIWLLCVLGMTLLSRHPRIFNFPKPLTSENVQDMYRLGERMLIALAASAAVLCWGMVGAMPGMPLFWLTWVGGAGVVGVAAVGIWQMVKA</sequence>
<dbReference type="RefSeq" id="WP_344680635.1">
    <property type="nucleotide sequence ID" value="NZ_BAAAVT010000025.1"/>
</dbReference>
<dbReference type="Proteomes" id="UP001500236">
    <property type="component" value="Unassembled WGS sequence"/>
</dbReference>
<evidence type="ECO:0000256" key="1">
    <source>
        <dbReference type="SAM" id="Phobius"/>
    </source>
</evidence>
<feature type="transmembrane region" description="Helical" evidence="1">
    <location>
        <begin position="126"/>
        <end position="144"/>
    </location>
</feature>
<keyword evidence="4" id="KW-1185">Reference proteome</keyword>
<evidence type="ECO:0000259" key="2">
    <source>
        <dbReference type="Pfam" id="PF07853"/>
    </source>
</evidence>
<protein>
    <recommendedName>
        <fullName evidence="2">DUF1648 domain-containing protein</fullName>
    </recommendedName>
</protein>
<proteinExistence type="predicted"/>
<dbReference type="InterPro" id="IPR012867">
    <property type="entry name" value="DUF1648"/>
</dbReference>
<keyword evidence="1" id="KW-0472">Membrane</keyword>
<reference evidence="4" key="1">
    <citation type="journal article" date="2019" name="Int. J. Syst. Evol. Microbiol.">
        <title>The Global Catalogue of Microorganisms (GCM) 10K type strain sequencing project: providing services to taxonomists for standard genome sequencing and annotation.</title>
        <authorList>
            <consortium name="The Broad Institute Genomics Platform"/>
            <consortium name="The Broad Institute Genome Sequencing Center for Infectious Disease"/>
            <person name="Wu L."/>
            <person name="Ma J."/>
        </authorList>
    </citation>
    <scope>NUCLEOTIDE SEQUENCE [LARGE SCALE GENOMIC DNA]</scope>
    <source>
        <strain evidence="4">JCM 14309</strain>
    </source>
</reference>
<dbReference type="EMBL" id="BAAAVT010000025">
    <property type="protein sequence ID" value="GAA3075271.1"/>
    <property type="molecule type" value="Genomic_DNA"/>
</dbReference>
<evidence type="ECO:0000313" key="3">
    <source>
        <dbReference type="EMBL" id="GAA3075271.1"/>
    </source>
</evidence>
<name>A0ABP6M3P0_9MICC</name>
<dbReference type="Pfam" id="PF07853">
    <property type="entry name" value="DUF1648"/>
    <property type="match status" value="1"/>
</dbReference>
<keyword evidence="1" id="KW-1133">Transmembrane helix</keyword>